<dbReference type="InterPro" id="IPR027417">
    <property type="entry name" value="P-loop_NTPase"/>
</dbReference>
<dbReference type="GO" id="GO:0005524">
    <property type="term" value="F:ATP binding"/>
    <property type="evidence" value="ECO:0007669"/>
    <property type="project" value="UniProtKB-KW"/>
</dbReference>
<gene>
    <name evidence="5" type="ORF">BECKMB1821H_GA0114242_10685</name>
    <name evidence="4" type="ORF">BECKMB1821I_GA0114274_10696</name>
</gene>
<dbReference type="InterPro" id="IPR017871">
    <property type="entry name" value="ABC_transporter-like_CS"/>
</dbReference>
<dbReference type="GO" id="GO:0022857">
    <property type="term" value="F:transmembrane transporter activity"/>
    <property type="evidence" value="ECO:0007669"/>
    <property type="project" value="TreeGrafter"/>
</dbReference>
<feature type="domain" description="ABC transporter" evidence="3">
    <location>
        <begin position="12"/>
        <end position="257"/>
    </location>
</feature>
<dbReference type="InterPro" id="IPR003439">
    <property type="entry name" value="ABC_transporter-like_ATP-bd"/>
</dbReference>
<evidence type="ECO:0000313" key="4">
    <source>
        <dbReference type="EMBL" id="VFK34357.1"/>
    </source>
</evidence>
<dbReference type="PROSITE" id="PS00211">
    <property type="entry name" value="ABC_TRANSPORTER_1"/>
    <property type="match status" value="1"/>
</dbReference>
<dbReference type="InterPro" id="IPR015854">
    <property type="entry name" value="ABC_transpr_LolD-like"/>
</dbReference>
<evidence type="ECO:0000256" key="2">
    <source>
        <dbReference type="ARBA" id="ARBA00022840"/>
    </source>
</evidence>
<dbReference type="SUPFAM" id="SSF52540">
    <property type="entry name" value="P-loop containing nucleoside triphosphate hydrolases"/>
    <property type="match status" value="1"/>
</dbReference>
<dbReference type="Gene3D" id="3.40.50.300">
    <property type="entry name" value="P-loop containing nucleotide triphosphate hydrolases"/>
    <property type="match status" value="1"/>
</dbReference>
<dbReference type="EMBL" id="CAADFQ010000069">
    <property type="protein sequence ID" value="VFK34357.1"/>
    <property type="molecule type" value="Genomic_DNA"/>
</dbReference>
<proteinExistence type="predicted"/>
<accession>A0A450XYN4</accession>
<evidence type="ECO:0000256" key="1">
    <source>
        <dbReference type="ARBA" id="ARBA00022741"/>
    </source>
</evidence>
<dbReference type="GO" id="GO:0005886">
    <property type="term" value="C:plasma membrane"/>
    <property type="evidence" value="ECO:0007669"/>
    <property type="project" value="TreeGrafter"/>
</dbReference>
<sequence length="257" mass="29310">MTETVDQTAWGVFAKRIRAGWSRDRSLNEGFQLTAEDIEIVTSKTCRIPITGVTGAGKSTFLYLLATLKWPRAGEICWRFPDGKRFIWGKKGKGLSAEELYVLRGQYFGFAFQNSTLLPHLTVRENLSYPLWQRGLSTRLARKITDEKLGKVRVESDPKLAEFLGRFPSQLSGGQRQRAALAQAWIHDPYVLFADEPTGNLDSQTRREVMKVIDNWLNEQPGKRLFIWVTHHDEDKIRHGVAAHIEVRNGAVEWKSA</sequence>
<name>A0A450XYN4_9GAMM</name>
<reference evidence="4" key="1">
    <citation type="submission" date="2019-02" db="EMBL/GenBank/DDBJ databases">
        <authorList>
            <person name="Gruber-Vodicka R. H."/>
            <person name="Seah K. B. B."/>
        </authorList>
    </citation>
    <scope>NUCLEOTIDE SEQUENCE</scope>
    <source>
        <strain evidence="5">BECK_BZ198</strain>
        <strain evidence="4">BECK_BZ199</strain>
    </source>
</reference>
<dbReference type="AlphaFoldDB" id="A0A450XYN4"/>
<dbReference type="GO" id="GO:0016887">
    <property type="term" value="F:ATP hydrolysis activity"/>
    <property type="evidence" value="ECO:0007669"/>
    <property type="project" value="InterPro"/>
</dbReference>
<dbReference type="PROSITE" id="PS50893">
    <property type="entry name" value="ABC_TRANSPORTER_2"/>
    <property type="match status" value="1"/>
</dbReference>
<dbReference type="EMBL" id="CAADGH010000068">
    <property type="protein sequence ID" value="VFK76675.1"/>
    <property type="molecule type" value="Genomic_DNA"/>
</dbReference>
<evidence type="ECO:0000259" key="3">
    <source>
        <dbReference type="PROSITE" id="PS50893"/>
    </source>
</evidence>
<dbReference type="PANTHER" id="PTHR24220">
    <property type="entry name" value="IMPORT ATP-BINDING PROTEIN"/>
    <property type="match status" value="1"/>
</dbReference>
<keyword evidence="2 4" id="KW-0067">ATP-binding</keyword>
<organism evidence="4">
    <name type="scientific">Candidatus Kentrum sp. MB</name>
    <dbReference type="NCBI Taxonomy" id="2138164"/>
    <lineage>
        <taxon>Bacteria</taxon>
        <taxon>Pseudomonadati</taxon>
        <taxon>Pseudomonadota</taxon>
        <taxon>Gammaproteobacteria</taxon>
        <taxon>Candidatus Kentrum</taxon>
    </lineage>
</organism>
<keyword evidence="1" id="KW-0547">Nucleotide-binding</keyword>
<protein>
    <submittedName>
        <fullName evidence="4">Putative ABC transport system ATP-binding protein</fullName>
    </submittedName>
</protein>
<dbReference type="Pfam" id="PF00005">
    <property type="entry name" value="ABC_tran"/>
    <property type="match status" value="1"/>
</dbReference>
<evidence type="ECO:0000313" key="5">
    <source>
        <dbReference type="EMBL" id="VFK76675.1"/>
    </source>
</evidence>